<dbReference type="InParanoid" id="E2A7D4"/>
<evidence type="ECO:0000256" key="1">
    <source>
        <dbReference type="ARBA" id="ARBA00004141"/>
    </source>
</evidence>
<dbReference type="OrthoDB" id="7634903at2759"/>
<dbReference type="GO" id="GO:0004984">
    <property type="term" value="F:olfactory receptor activity"/>
    <property type="evidence" value="ECO:0007669"/>
    <property type="project" value="InterPro"/>
</dbReference>
<evidence type="ECO:0000313" key="10">
    <source>
        <dbReference type="EMBL" id="EFN70631.1"/>
    </source>
</evidence>
<keyword evidence="5 9" id="KW-1133">Transmembrane helix</keyword>
<feature type="transmembrane region" description="Helical" evidence="9">
    <location>
        <begin position="20"/>
        <end position="47"/>
    </location>
</feature>
<evidence type="ECO:0000313" key="11">
    <source>
        <dbReference type="Proteomes" id="UP000000311"/>
    </source>
</evidence>
<keyword evidence="11" id="KW-1185">Reference proteome</keyword>
<dbReference type="GO" id="GO:0007165">
    <property type="term" value="P:signal transduction"/>
    <property type="evidence" value="ECO:0007669"/>
    <property type="project" value="UniProtKB-KW"/>
</dbReference>
<gene>
    <name evidence="10" type="ORF">EAG_03820</name>
</gene>
<organism evidence="11">
    <name type="scientific">Camponotus floridanus</name>
    <name type="common">Florida carpenter ant</name>
    <dbReference type="NCBI Taxonomy" id="104421"/>
    <lineage>
        <taxon>Eukaryota</taxon>
        <taxon>Metazoa</taxon>
        <taxon>Ecdysozoa</taxon>
        <taxon>Arthropoda</taxon>
        <taxon>Hexapoda</taxon>
        <taxon>Insecta</taxon>
        <taxon>Pterygota</taxon>
        <taxon>Neoptera</taxon>
        <taxon>Endopterygota</taxon>
        <taxon>Hymenoptera</taxon>
        <taxon>Apocrita</taxon>
        <taxon>Aculeata</taxon>
        <taxon>Formicoidea</taxon>
        <taxon>Formicidae</taxon>
        <taxon>Formicinae</taxon>
        <taxon>Camponotus</taxon>
    </lineage>
</organism>
<comment type="subcellular location">
    <subcellularLocation>
        <location evidence="1">Membrane</location>
        <topology evidence="1">Multi-pass membrane protein</topology>
    </subcellularLocation>
</comment>
<evidence type="ECO:0000256" key="7">
    <source>
        <dbReference type="ARBA" id="ARBA00023170"/>
    </source>
</evidence>
<reference evidence="10 11" key="1">
    <citation type="journal article" date="2010" name="Science">
        <title>Genomic comparison of the ants Camponotus floridanus and Harpegnathos saltator.</title>
        <authorList>
            <person name="Bonasio R."/>
            <person name="Zhang G."/>
            <person name="Ye C."/>
            <person name="Mutti N.S."/>
            <person name="Fang X."/>
            <person name="Qin N."/>
            <person name="Donahue G."/>
            <person name="Yang P."/>
            <person name="Li Q."/>
            <person name="Li C."/>
            <person name="Zhang P."/>
            <person name="Huang Z."/>
            <person name="Berger S.L."/>
            <person name="Reinberg D."/>
            <person name="Wang J."/>
            <person name="Liebig J."/>
        </authorList>
    </citation>
    <scope>NUCLEOTIDE SEQUENCE [LARGE SCALE GENOMIC DNA]</scope>
    <source>
        <strain evidence="11">C129</strain>
    </source>
</reference>
<dbReference type="GO" id="GO:0005549">
    <property type="term" value="F:odorant binding"/>
    <property type="evidence" value="ECO:0007669"/>
    <property type="project" value="InterPro"/>
</dbReference>
<dbReference type="Pfam" id="PF02949">
    <property type="entry name" value="7tm_6"/>
    <property type="match status" value="1"/>
</dbReference>
<feature type="non-terminal residue" evidence="10">
    <location>
        <position position="1"/>
    </location>
</feature>
<keyword evidence="8" id="KW-0807">Transducer</keyword>
<evidence type="ECO:0000256" key="2">
    <source>
        <dbReference type="ARBA" id="ARBA00022606"/>
    </source>
</evidence>
<keyword evidence="3 9" id="KW-0812">Transmembrane</keyword>
<keyword evidence="7" id="KW-0675">Receptor</keyword>
<name>E2A7D4_CAMFO</name>
<keyword evidence="4" id="KW-0552">Olfaction</keyword>
<evidence type="ECO:0000256" key="8">
    <source>
        <dbReference type="ARBA" id="ARBA00023224"/>
    </source>
</evidence>
<evidence type="ECO:0000256" key="3">
    <source>
        <dbReference type="ARBA" id="ARBA00022692"/>
    </source>
</evidence>
<dbReference type="GO" id="GO:0016020">
    <property type="term" value="C:membrane"/>
    <property type="evidence" value="ECO:0007669"/>
    <property type="project" value="UniProtKB-SubCell"/>
</dbReference>
<sequence length="80" mass="9322">LPLQTDYFYDKNRSPYFECTFVAQIFMALICAVCYSGVDNLLGLFIFHLCGQMENLREKLINIGQFNSFNDDLVFIVKDH</sequence>
<evidence type="ECO:0000256" key="6">
    <source>
        <dbReference type="ARBA" id="ARBA00023136"/>
    </source>
</evidence>
<evidence type="ECO:0000256" key="5">
    <source>
        <dbReference type="ARBA" id="ARBA00022989"/>
    </source>
</evidence>
<dbReference type="AlphaFoldDB" id="E2A7D4"/>
<accession>E2A7D4</accession>
<keyword evidence="2" id="KW-0716">Sensory transduction</keyword>
<feature type="non-terminal residue" evidence="10">
    <location>
        <position position="80"/>
    </location>
</feature>
<keyword evidence="6 9" id="KW-0472">Membrane</keyword>
<proteinExistence type="predicted"/>
<dbReference type="EMBL" id="GL437329">
    <property type="protein sequence ID" value="EFN70631.1"/>
    <property type="molecule type" value="Genomic_DNA"/>
</dbReference>
<evidence type="ECO:0000256" key="9">
    <source>
        <dbReference type="SAM" id="Phobius"/>
    </source>
</evidence>
<dbReference type="Proteomes" id="UP000000311">
    <property type="component" value="Unassembled WGS sequence"/>
</dbReference>
<evidence type="ECO:0000256" key="4">
    <source>
        <dbReference type="ARBA" id="ARBA00022725"/>
    </source>
</evidence>
<dbReference type="InterPro" id="IPR004117">
    <property type="entry name" value="7tm6_olfct_rcpt"/>
</dbReference>
<protein>
    <recommendedName>
        <fullName evidence="12">Odorant receptor 13a</fullName>
    </recommendedName>
</protein>
<evidence type="ECO:0008006" key="12">
    <source>
        <dbReference type="Google" id="ProtNLM"/>
    </source>
</evidence>